<gene>
    <name evidence="19" type="ORF">TanjilG_16644</name>
</gene>
<evidence type="ECO:0000256" key="1">
    <source>
        <dbReference type="ARBA" id="ARBA00001954"/>
    </source>
</evidence>
<evidence type="ECO:0000256" key="9">
    <source>
        <dbReference type="ARBA" id="ARBA00023015"/>
    </source>
</evidence>
<keyword evidence="4" id="KW-0479">Metal-binding</keyword>
<evidence type="ECO:0000259" key="17">
    <source>
        <dbReference type="PROSITE" id="PS51183"/>
    </source>
</evidence>
<dbReference type="FunFam" id="3.30.160.360:FF:000005">
    <property type="entry name" value="Putative lysine-specific demethylase JMJ16"/>
    <property type="match status" value="1"/>
</dbReference>
<evidence type="ECO:0000259" key="16">
    <source>
        <dbReference type="PROSITE" id="PS50213"/>
    </source>
</evidence>
<dbReference type="GO" id="GO:0005634">
    <property type="term" value="C:nucleus"/>
    <property type="evidence" value="ECO:0007669"/>
    <property type="project" value="UniProtKB-SubCell"/>
</dbReference>
<dbReference type="Gramene" id="OIV98317">
    <property type="protein sequence ID" value="OIV98317"/>
    <property type="gene ID" value="TanjilG_16644"/>
</dbReference>
<dbReference type="GO" id="GO:0048589">
    <property type="term" value="P:developmental growth"/>
    <property type="evidence" value="ECO:0007669"/>
    <property type="project" value="UniProtKB-ARBA"/>
</dbReference>
<organism evidence="19 20">
    <name type="scientific">Lupinus angustifolius</name>
    <name type="common">Narrow-leaved blue lupine</name>
    <dbReference type="NCBI Taxonomy" id="3871"/>
    <lineage>
        <taxon>Eukaryota</taxon>
        <taxon>Viridiplantae</taxon>
        <taxon>Streptophyta</taxon>
        <taxon>Embryophyta</taxon>
        <taxon>Tracheophyta</taxon>
        <taxon>Spermatophyta</taxon>
        <taxon>Magnoliopsida</taxon>
        <taxon>eudicotyledons</taxon>
        <taxon>Gunneridae</taxon>
        <taxon>Pentapetalae</taxon>
        <taxon>rosids</taxon>
        <taxon>fabids</taxon>
        <taxon>Fabales</taxon>
        <taxon>Fabaceae</taxon>
        <taxon>Papilionoideae</taxon>
        <taxon>50 kb inversion clade</taxon>
        <taxon>genistoids sensu lato</taxon>
        <taxon>core genistoids</taxon>
        <taxon>Genisteae</taxon>
        <taxon>Lupinus</taxon>
    </lineage>
</organism>
<feature type="domain" description="JmjN" evidence="17">
    <location>
        <begin position="71"/>
        <end position="112"/>
    </location>
</feature>
<feature type="compositionally biased region" description="Basic residues" evidence="15">
    <location>
        <begin position="142"/>
        <end position="158"/>
    </location>
</feature>
<dbReference type="AlphaFoldDB" id="A0A4P1QZC5"/>
<dbReference type="GO" id="GO:0046872">
    <property type="term" value="F:metal ion binding"/>
    <property type="evidence" value="ECO:0007669"/>
    <property type="project" value="UniProtKB-KW"/>
</dbReference>
<dbReference type="STRING" id="3871.A0A4P1QZC5"/>
<evidence type="ECO:0000256" key="15">
    <source>
        <dbReference type="SAM" id="MobiDB-lite"/>
    </source>
</evidence>
<dbReference type="PROSITE" id="PS51184">
    <property type="entry name" value="JMJC"/>
    <property type="match status" value="1"/>
</dbReference>
<dbReference type="PROSITE" id="PS51183">
    <property type="entry name" value="JMJN"/>
    <property type="match status" value="1"/>
</dbReference>
<accession>A0A4P1QZC5</accession>
<feature type="region of interest" description="Disordered" evidence="15">
    <location>
        <begin position="137"/>
        <end position="180"/>
    </location>
</feature>
<dbReference type="GO" id="GO:0034647">
    <property type="term" value="F:histone H3K4me/H3K4me2/H3K4me3 demethylase activity"/>
    <property type="evidence" value="ECO:0007669"/>
    <property type="project" value="TreeGrafter"/>
</dbReference>
<dbReference type="InterPro" id="IPR003889">
    <property type="entry name" value="FYrich_C"/>
</dbReference>
<dbReference type="Pfam" id="PF02375">
    <property type="entry name" value="JmjN"/>
    <property type="match status" value="1"/>
</dbReference>
<evidence type="ECO:0000256" key="3">
    <source>
        <dbReference type="ARBA" id="ARBA00006801"/>
    </source>
</evidence>
<keyword evidence="7" id="KW-0560">Oxidoreductase</keyword>
<keyword evidence="6" id="KW-0223">Dioxygenase</keyword>
<comment type="catalytic activity">
    <reaction evidence="13">
        <text>N(6)-methyl-L-lysyl(4)-[histone H3] + 2-oxoglutarate + O2 = L-lysyl(4)-[histone H3] + formaldehyde + succinate + CO2</text>
        <dbReference type="Rhea" id="RHEA:60220"/>
        <dbReference type="Rhea" id="RHEA-COMP:15543"/>
        <dbReference type="Rhea" id="RHEA-COMP:15547"/>
        <dbReference type="ChEBI" id="CHEBI:15379"/>
        <dbReference type="ChEBI" id="CHEBI:16526"/>
        <dbReference type="ChEBI" id="CHEBI:16810"/>
        <dbReference type="ChEBI" id="CHEBI:16842"/>
        <dbReference type="ChEBI" id="CHEBI:29969"/>
        <dbReference type="ChEBI" id="CHEBI:30031"/>
        <dbReference type="ChEBI" id="CHEBI:61929"/>
    </reaction>
    <physiologicalReaction direction="left-to-right" evidence="13">
        <dbReference type="Rhea" id="RHEA:60221"/>
    </physiologicalReaction>
</comment>
<dbReference type="GO" id="GO:0051093">
    <property type="term" value="P:negative regulation of developmental process"/>
    <property type="evidence" value="ECO:0007669"/>
    <property type="project" value="UniProtKB-ARBA"/>
</dbReference>
<evidence type="ECO:0000256" key="10">
    <source>
        <dbReference type="ARBA" id="ARBA00023163"/>
    </source>
</evidence>
<dbReference type="SMART" id="SM00558">
    <property type="entry name" value="JmjC"/>
    <property type="match status" value="1"/>
</dbReference>
<keyword evidence="10" id="KW-0804">Transcription</keyword>
<dbReference type="PANTHER" id="PTHR10694:SF105">
    <property type="entry name" value="LYSINE-SPECIFIC DEMETHYLASE JMJ14"/>
    <property type="match status" value="1"/>
</dbReference>
<comment type="catalytic activity">
    <reaction evidence="12">
        <text>N(6),N(6)-dimethyl-L-lysyl(4)-[histone H3] + 2-oxoglutarate + O2 = N(6)-methyl-L-lysyl(4)-[histone H3] + formaldehyde + succinate + CO2</text>
        <dbReference type="Rhea" id="RHEA:60216"/>
        <dbReference type="Rhea" id="RHEA-COMP:15540"/>
        <dbReference type="Rhea" id="RHEA-COMP:15543"/>
        <dbReference type="ChEBI" id="CHEBI:15379"/>
        <dbReference type="ChEBI" id="CHEBI:16526"/>
        <dbReference type="ChEBI" id="CHEBI:16810"/>
        <dbReference type="ChEBI" id="CHEBI:16842"/>
        <dbReference type="ChEBI" id="CHEBI:30031"/>
        <dbReference type="ChEBI" id="CHEBI:61929"/>
        <dbReference type="ChEBI" id="CHEBI:61976"/>
    </reaction>
    <physiologicalReaction direction="left-to-right" evidence="12">
        <dbReference type="Rhea" id="RHEA:60217"/>
    </physiologicalReaction>
</comment>
<dbReference type="Pfam" id="PF02928">
    <property type="entry name" value="zf-C5HC2"/>
    <property type="match status" value="1"/>
</dbReference>
<dbReference type="Pfam" id="PF05964">
    <property type="entry name" value="FYRN"/>
    <property type="match status" value="1"/>
</dbReference>
<dbReference type="Pfam" id="PF05965">
    <property type="entry name" value="FYRC"/>
    <property type="match status" value="1"/>
</dbReference>
<dbReference type="PROSITE" id="PS51542">
    <property type="entry name" value="FYRN"/>
    <property type="match status" value="1"/>
</dbReference>
<evidence type="ECO:0000256" key="7">
    <source>
        <dbReference type="ARBA" id="ARBA00023002"/>
    </source>
</evidence>
<keyword evidence="11" id="KW-0539">Nucleus</keyword>
<feature type="domain" description="JmjC" evidence="18">
    <location>
        <begin position="279"/>
        <end position="445"/>
    </location>
</feature>
<dbReference type="SMART" id="SM00542">
    <property type="entry name" value="FYRC"/>
    <property type="match status" value="1"/>
</dbReference>
<dbReference type="PROSITE" id="PS50213">
    <property type="entry name" value="FAS1"/>
    <property type="match status" value="1"/>
</dbReference>
<dbReference type="SUPFAM" id="SSF51197">
    <property type="entry name" value="Clavaminate synthase-like"/>
    <property type="match status" value="1"/>
</dbReference>
<evidence type="ECO:0000259" key="18">
    <source>
        <dbReference type="PROSITE" id="PS51184"/>
    </source>
</evidence>
<dbReference type="Pfam" id="PF02373">
    <property type="entry name" value="JmjC"/>
    <property type="match status" value="1"/>
</dbReference>
<evidence type="ECO:0000256" key="5">
    <source>
        <dbReference type="ARBA" id="ARBA00022853"/>
    </source>
</evidence>
<dbReference type="InterPro" id="IPR003888">
    <property type="entry name" value="FYrich_N"/>
</dbReference>
<sequence length="1043" mass="118631">MEQLNFAPESEAKKDSPFRHKPKNNNAYESSGSPISRKVIECMSTVLRHCALMVSARWDPVEACRPIIDEAPVFHPTIEEFEDTLDYIAKIRPLAEPYGICRIVPPRCWAPPCPLKEKDLWENAKFPTRIQHIDLLQNREPMRKKSRGRKRKRRKHSKMGTCRRSANPDSEANNASDPDEKFGFHSGSDFTLKDFQQYDKFFKECYFRLKDSNGDGKISDNNHQKRWEPSEEEIEGEYWRIIEQPTDEVEVYYGADLESGALGSGFPKASSLTKSDSDQYALSGWNLNNFPRLPGSVLSFEGSEISGVLVPWLYVGMCFSSFCWHVEDHHLYSLNYLHWGDPKVWYGVPGSHASTFEDAMRKHLPDLFEENPNLLNELVTQLSPSVLKSEGVPLYRTVQHSGEFVITFPRAYHSGFNCGFNCAEAVNVAPVDWLMHGQNAVELYSLQCRKTSLSHDKLLFGSAHEAVRVLAEVAHLGKETPKNLKWRSVCGKDGVLTMAVKRRIKMEEERLNCLPNDLKLLKMDSDFDLNKERECFSCFYDLHLSAVGCECSPDRYSCLKHLNLFCSCGMDRRFVLRRYTTNELNKLVEALEGQSLAIEVWANKNFGMVCSDANKVSICKPDVERDMYKSKCRDEEESSTGCVGSKGSHSDNINDNKMVIGNEDKVDQAGCLDLNLGVIFGENENYLLHISDNHYNKGVLIEKKICCSESRKEQGNVELDGEGNLSHPFSVSKTNFSSRDVHNSCMFDGGKFGLDLQMDSNSAKQPNNVFKMEVIDTRNTSISSTEESHLLQTFGTSVKPISLGSVIYGKLWCNKHTIYPKGFKSRVDFFSILDPPRICGYISEIIDAGFLGPVFKVTMEECPSETFTDISADKCWESVLKRLHNEILRRRSLGEQKLPPLELLRNINGHRMFGLLLPSIIQAIEAQDPNHRCLEYWNHKVVPKSSGSDIDNTKFTHGSSNLLGASDLTTMLNSTMLPLTLTLFIPHHNTFFHNNNNNHLPLDPFLFPYHIVPQHLTFSDLLHLRHQQLCRELLPQRCSTYSS</sequence>
<evidence type="ECO:0000256" key="8">
    <source>
        <dbReference type="ARBA" id="ARBA00023004"/>
    </source>
</evidence>
<evidence type="ECO:0000256" key="13">
    <source>
        <dbReference type="ARBA" id="ARBA00050935"/>
    </source>
</evidence>
<dbReference type="InterPro" id="IPR003349">
    <property type="entry name" value="JmjN"/>
</dbReference>
<dbReference type="Gene3D" id="3.30.160.360">
    <property type="match status" value="1"/>
</dbReference>
<dbReference type="GO" id="GO:0045814">
    <property type="term" value="P:negative regulation of gene expression, epigenetic"/>
    <property type="evidence" value="ECO:0007669"/>
    <property type="project" value="UniProtKB-ARBA"/>
</dbReference>
<dbReference type="SMART" id="SM00545">
    <property type="entry name" value="JmjN"/>
    <property type="match status" value="1"/>
</dbReference>
<keyword evidence="20" id="KW-1185">Reference proteome</keyword>
<comment type="similarity">
    <text evidence="3">Belongs to the JARID1 histone demethylase family.</text>
</comment>
<evidence type="ECO:0000256" key="6">
    <source>
        <dbReference type="ARBA" id="ARBA00022964"/>
    </source>
</evidence>
<keyword evidence="8" id="KW-0408">Iron</keyword>
<evidence type="ECO:0000313" key="20">
    <source>
        <dbReference type="Proteomes" id="UP000188354"/>
    </source>
</evidence>
<dbReference type="Proteomes" id="UP000188354">
    <property type="component" value="Chromosome LG14"/>
</dbReference>
<evidence type="ECO:0000313" key="19">
    <source>
        <dbReference type="EMBL" id="OIV98317.1"/>
    </source>
</evidence>
<evidence type="ECO:0000256" key="12">
    <source>
        <dbReference type="ARBA" id="ARBA00050619"/>
    </source>
</evidence>
<feature type="region of interest" description="Disordered" evidence="15">
    <location>
        <begin position="1"/>
        <end position="32"/>
    </location>
</feature>
<comment type="catalytic activity">
    <reaction evidence="14">
        <text>N(6),N(6),N(6)-trimethyl-L-lysyl(4)-[histone H3] + 2-oxoglutarate + O2 = N(6),N(6)-dimethyl-L-lysyl(4)-[histone H3] + formaldehyde + succinate + CO2</text>
        <dbReference type="Rhea" id="RHEA:60212"/>
        <dbReference type="Rhea" id="RHEA-COMP:15537"/>
        <dbReference type="Rhea" id="RHEA-COMP:15540"/>
        <dbReference type="ChEBI" id="CHEBI:15379"/>
        <dbReference type="ChEBI" id="CHEBI:16526"/>
        <dbReference type="ChEBI" id="CHEBI:16810"/>
        <dbReference type="ChEBI" id="CHEBI:16842"/>
        <dbReference type="ChEBI" id="CHEBI:30031"/>
        <dbReference type="ChEBI" id="CHEBI:61961"/>
        <dbReference type="ChEBI" id="CHEBI:61976"/>
    </reaction>
    <physiologicalReaction direction="left-to-right" evidence="14">
        <dbReference type="Rhea" id="RHEA:60213"/>
    </physiologicalReaction>
</comment>
<dbReference type="InterPro" id="IPR003347">
    <property type="entry name" value="JmjC_dom"/>
</dbReference>
<feature type="domain" description="FAS1" evidence="16">
    <location>
        <begin position="943"/>
        <end position="1043"/>
    </location>
</feature>
<dbReference type="SMART" id="SM00541">
    <property type="entry name" value="FYRN"/>
    <property type="match status" value="1"/>
</dbReference>
<evidence type="ECO:0008006" key="21">
    <source>
        <dbReference type="Google" id="ProtNLM"/>
    </source>
</evidence>
<dbReference type="PROSITE" id="PS51543">
    <property type="entry name" value="FYRC"/>
    <property type="match status" value="1"/>
</dbReference>
<dbReference type="EMBL" id="CM007374">
    <property type="protein sequence ID" value="OIV98317.1"/>
    <property type="molecule type" value="Genomic_DNA"/>
</dbReference>
<name>A0A4P1QZC5_LUPAN</name>
<dbReference type="GO" id="GO:0048731">
    <property type="term" value="P:system development"/>
    <property type="evidence" value="ECO:0007669"/>
    <property type="project" value="UniProtKB-ARBA"/>
</dbReference>
<reference evidence="19 20" key="1">
    <citation type="journal article" date="2017" name="Plant Biotechnol. J.">
        <title>A comprehensive draft genome sequence for lupin (Lupinus angustifolius), an emerging health food: insights into plant-microbe interactions and legume evolution.</title>
        <authorList>
            <person name="Hane J.K."/>
            <person name="Ming Y."/>
            <person name="Kamphuis L.G."/>
            <person name="Nelson M.N."/>
            <person name="Garg G."/>
            <person name="Atkins C.A."/>
            <person name="Bayer P.E."/>
            <person name="Bravo A."/>
            <person name="Bringans S."/>
            <person name="Cannon S."/>
            <person name="Edwards D."/>
            <person name="Foley R."/>
            <person name="Gao L.L."/>
            <person name="Harrison M.J."/>
            <person name="Huang W."/>
            <person name="Hurgobin B."/>
            <person name="Li S."/>
            <person name="Liu C.W."/>
            <person name="McGrath A."/>
            <person name="Morahan G."/>
            <person name="Murray J."/>
            <person name="Weller J."/>
            <person name="Jian J."/>
            <person name="Singh K.B."/>
        </authorList>
    </citation>
    <scope>NUCLEOTIDE SEQUENCE [LARGE SCALE GENOMIC DNA]</scope>
    <source>
        <strain evidence="20">cv. Tanjil</strain>
        <tissue evidence="19">Whole plant</tissue>
    </source>
</reference>
<keyword evidence="9" id="KW-0805">Transcription regulation</keyword>
<evidence type="ECO:0000256" key="2">
    <source>
        <dbReference type="ARBA" id="ARBA00004123"/>
    </source>
</evidence>
<comment type="cofactor">
    <cofactor evidence="1">
        <name>Fe(2+)</name>
        <dbReference type="ChEBI" id="CHEBI:29033"/>
    </cofactor>
</comment>
<evidence type="ECO:0000256" key="4">
    <source>
        <dbReference type="ARBA" id="ARBA00022723"/>
    </source>
</evidence>
<keyword evidence="5" id="KW-0156">Chromatin regulator</keyword>
<dbReference type="GO" id="GO:0000785">
    <property type="term" value="C:chromatin"/>
    <property type="evidence" value="ECO:0007669"/>
    <property type="project" value="TreeGrafter"/>
</dbReference>
<evidence type="ECO:0000256" key="14">
    <source>
        <dbReference type="ARBA" id="ARBA00051640"/>
    </source>
</evidence>
<dbReference type="InterPro" id="IPR000782">
    <property type="entry name" value="FAS1_domain"/>
</dbReference>
<dbReference type="InterPro" id="IPR004198">
    <property type="entry name" value="Znf_C5HC2"/>
</dbReference>
<dbReference type="Gene3D" id="2.60.120.650">
    <property type="entry name" value="Cupin"/>
    <property type="match status" value="1"/>
</dbReference>
<dbReference type="PANTHER" id="PTHR10694">
    <property type="entry name" value="LYSINE-SPECIFIC DEMETHYLASE"/>
    <property type="match status" value="1"/>
</dbReference>
<evidence type="ECO:0000256" key="11">
    <source>
        <dbReference type="ARBA" id="ARBA00023242"/>
    </source>
</evidence>
<comment type="subcellular location">
    <subcellularLocation>
        <location evidence="2">Nucleus</location>
    </subcellularLocation>
</comment>
<proteinExistence type="inferred from homology"/>
<feature type="compositionally biased region" description="Polar residues" evidence="15">
    <location>
        <begin position="167"/>
        <end position="176"/>
    </location>
</feature>
<protein>
    <recommendedName>
        <fullName evidence="21">JmjC domain-containing protein</fullName>
    </recommendedName>
</protein>